<keyword evidence="3" id="KW-1133">Transmembrane helix</keyword>
<dbReference type="AlphaFoldDB" id="A0A239ADP4"/>
<keyword evidence="4" id="KW-0449">Lipoprotein</keyword>
<name>A0A239ADP4_9PROT</name>
<evidence type="ECO:0000313" key="5">
    <source>
        <dbReference type="Proteomes" id="UP000198305"/>
    </source>
</evidence>
<dbReference type="EMBL" id="FZOA01000007">
    <property type="protein sequence ID" value="SNR93148.1"/>
    <property type="molecule type" value="Genomic_DNA"/>
</dbReference>
<proteinExistence type="predicted"/>
<gene>
    <name evidence="4" type="ORF">SAMN05192560_1806</name>
</gene>
<keyword evidence="3" id="KW-0812">Transmembrane</keyword>
<evidence type="ECO:0000256" key="1">
    <source>
        <dbReference type="ARBA" id="ARBA00017922"/>
    </source>
</evidence>
<evidence type="ECO:0000256" key="2">
    <source>
        <dbReference type="ARBA" id="ARBA00022729"/>
    </source>
</evidence>
<accession>A0A239ADP4</accession>
<organism evidence="4 5">
    <name type="scientific">Methylobacillus rhizosphaerae</name>
    <dbReference type="NCBI Taxonomy" id="551994"/>
    <lineage>
        <taxon>Bacteria</taxon>
        <taxon>Pseudomonadati</taxon>
        <taxon>Pseudomonadota</taxon>
        <taxon>Betaproteobacteria</taxon>
        <taxon>Nitrosomonadales</taxon>
        <taxon>Methylophilaceae</taxon>
        <taxon>Methylobacillus</taxon>
    </lineage>
</organism>
<reference evidence="5" key="1">
    <citation type="submission" date="2017-06" db="EMBL/GenBank/DDBJ databases">
        <authorList>
            <person name="Varghese N."/>
            <person name="Submissions S."/>
        </authorList>
    </citation>
    <scope>NUCLEOTIDE SEQUENCE [LARGE SCALE GENOMIC DNA]</scope>
    <source>
        <strain evidence="5">Ca-68</strain>
    </source>
</reference>
<dbReference type="InterPro" id="IPR012640">
    <property type="entry name" value="Membr_lipoprot_lipid_attach_CS"/>
</dbReference>
<keyword evidence="2" id="KW-0732">Signal</keyword>
<keyword evidence="3" id="KW-0472">Membrane</keyword>
<protein>
    <recommendedName>
        <fullName evidence="1">Type IV secretion system putative lipoprotein virB7</fullName>
    </recommendedName>
</protein>
<sequence>MIFTYAILVVVFKENEMNKSIVGILLVVMLSGCSGLSTRQKNAATGAAIGGVAGAVLTGGSSFGTVGGAAIGGVIGHGVDSVSKRK</sequence>
<dbReference type="Proteomes" id="UP000198305">
    <property type="component" value="Unassembled WGS sequence"/>
</dbReference>
<evidence type="ECO:0000256" key="3">
    <source>
        <dbReference type="SAM" id="Phobius"/>
    </source>
</evidence>
<dbReference type="Pfam" id="PF08139">
    <property type="entry name" value="LPAM_1"/>
    <property type="match status" value="1"/>
</dbReference>
<evidence type="ECO:0000313" key="4">
    <source>
        <dbReference type="EMBL" id="SNR93148.1"/>
    </source>
</evidence>
<keyword evidence="5" id="KW-1185">Reference proteome</keyword>
<feature type="transmembrane region" description="Helical" evidence="3">
    <location>
        <begin position="20"/>
        <end position="37"/>
    </location>
</feature>